<comment type="caution">
    <text evidence="6">The sequence shown here is derived from an EMBL/GenBank/DDBJ whole genome shotgun (WGS) entry which is preliminary data.</text>
</comment>
<dbReference type="PANTHER" id="PTHR22923">
    <property type="entry name" value="CEREBELLIN-RELATED"/>
    <property type="match status" value="1"/>
</dbReference>
<name>A0A8S3PVB6_MYTED</name>
<dbReference type="SUPFAM" id="SSF49842">
    <property type="entry name" value="TNF-like"/>
    <property type="match status" value="1"/>
</dbReference>
<dbReference type="Proteomes" id="UP000683360">
    <property type="component" value="Unassembled WGS sequence"/>
</dbReference>
<keyword evidence="7" id="KW-1185">Reference proteome</keyword>
<evidence type="ECO:0000256" key="4">
    <source>
        <dbReference type="SAM" id="SignalP"/>
    </source>
</evidence>
<dbReference type="InterPro" id="IPR050822">
    <property type="entry name" value="Cerebellin_Synaptic_Org"/>
</dbReference>
<proteinExistence type="predicted"/>
<dbReference type="PANTHER" id="PTHR22923:SF116">
    <property type="entry name" value="C1Q DOMAIN-CONTAINING PROTEIN"/>
    <property type="match status" value="1"/>
</dbReference>
<dbReference type="AlphaFoldDB" id="A0A8S3PVB6"/>
<feature type="chain" id="PRO_5035853682" evidence="4">
    <location>
        <begin position="23"/>
        <end position="169"/>
    </location>
</feature>
<dbReference type="GO" id="GO:0005576">
    <property type="term" value="C:extracellular region"/>
    <property type="evidence" value="ECO:0007669"/>
    <property type="project" value="UniProtKB-SubCell"/>
</dbReference>
<feature type="domain" description="C1q" evidence="5">
    <location>
        <begin position="38"/>
        <end position="169"/>
    </location>
</feature>
<comment type="subcellular location">
    <subcellularLocation>
        <location evidence="1">Secreted</location>
    </subcellularLocation>
</comment>
<keyword evidence="2" id="KW-0964">Secreted</keyword>
<dbReference type="InterPro" id="IPR001073">
    <property type="entry name" value="C1q_dom"/>
</dbReference>
<dbReference type="OrthoDB" id="10009278at2759"/>
<evidence type="ECO:0000313" key="7">
    <source>
        <dbReference type="Proteomes" id="UP000683360"/>
    </source>
</evidence>
<gene>
    <name evidence="6" type="ORF">MEDL_3091</name>
</gene>
<dbReference type="PRINTS" id="PR00007">
    <property type="entry name" value="COMPLEMNTC1Q"/>
</dbReference>
<keyword evidence="3 4" id="KW-0732">Signal</keyword>
<dbReference type="Pfam" id="PF00386">
    <property type="entry name" value="C1q"/>
    <property type="match status" value="1"/>
</dbReference>
<evidence type="ECO:0000256" key="2">
    <source>
        <dbReference type="ARBA" id="ARBA00022525"/>
    </source>
</evidence>
<accession>A0A8S3PVB6</accession>
<dbReference type="EMBL" id="CAJPWZ010000176">
    <property type="protein sequence ID" value="CAG2187624.1"/>
    <property type="molecule type" value="Genomic_DNA"/>
</dbReference>
<organism evidence="6 7">
    <name type="scientific">Mytilus edulis</name>
    <name type="common">Blue mussel</name>
    <dbReference type="NCBI Taxonomy" id="6550"/>
    <lineage>
        <taxon>Eukaryota</taxon>
        <taxon>Metazoa</taxon>
        <taxon>Spiralia</taxon>
        <taxon>Lophotrochozoa</taxon>
        <taxon>Mollusca</taxon>
        <taxon>Bivalvia</taxon>
        <taxon>Autobranchia</taxon>
        <taxon>Pteriomorphia</taxon>
        <taxon>Mytilida</taxon>
        <taxon>Mytiloidea</taxon>
        <taxon>Mytilidae</taxon>
        <taxon>Mytilinae</taxon>
        <taxon>Mytilus</taxon>
    </lineage>
</organism>
<evidence type="ECO:0000256" key="3">
    <source>
        <dbReference type="ARBA" id="ARBA00022729"/>
    </source>
</evidence>
<reference evidence="6" key="1">
    <citation type="submission" date="2021-03" db="EMBL/GenBank/DDBJ databases">
        <authorList>
            <person name="Bekaert M."/>
        </authorList>
    </citation>
    <scope>NUCLEOTIDE SEQUENCE</scope>
</reference>
<evidence type="ECO:0000256" key="1">
    <source>
        <dbReference type="ARBA" id="ARBA00004613"/>
    </source>
</evidence>
<evidence type="ECO:0000313" key="6">
    <source>
        <dbReference type="EMBL" id="CAG2187624.1"/>
    </source>
</evidence>
<feature type="signal peptide" evidence="4">
    <location>
        <begin position="1"/>
        <end position="22"/>
    </location>
</feature>
<dbReference type="PROSITE" id="PS50871">
    <property type="entry name" value="C1Q"/>
    <property type="match status" value="1"/>
</dbReference>
<sequence>MKLTDYFTYILILLLCAEMVMGTCESDRKLDKVCQCGRRTNIPAFSAMLTYSLTPGNGKAIKFDKVVTNILNGYNPTSGIFTALVPGVYHFSYTVMTEIGKYLVVYLTLNNTKQHSTWLLGPKHETGTTSIILNLKKGDQVAVKSADNNFSIFSNSNMYSSFSGYLISQ</sequence>
<dbReference type="InterPro" id="IPR008983">
    <property type="entry name" value="Tumour_necrosis_fac-like_dom"/>
</dbReference>
<dbReference type="SMART" id="SM00110">
    <property type="entry name" value="C1Q"/>
    <property type="match status" value="1"/>
</dbReference>
<dbReference type="Gene3D" id="2.60.120.40">
    <property type="match status" value="1"/>
</dbReference>
<protein>
    <submittedName>
        <fullName evidence="6">COL8A</fullName>
    </submittedName>
</protein>
<evidence type="ECO:0000259" key="5">
    <source>
        <dbReference type="PROSITE" id="PS50871"/>
    </source>
</evidence>